<organism evidence="2 3">
    <name type="scientific">Jiangella ureilytica</name>
    <dbReference type="NCBI Taxonomy" id="2530374"/>
    <lineage>
        <taxon>Bacteria</taxon>
        <taxon>Bacillati</taxon>
        <taxon>Actinomycetota</taxon>
        <taxon>Actinomycetes</taxon>
        <taxon>Jiangellales</taxon>
        <taxon>Jiangellaceae</taxon>
        <taxon>Jiangella</taxon>
    </lineage>
</organism>
<dbReference type="Gene3D" id="3.40.50.720">
    <property type="entry name" value="NAD(P)-binding Rossmann-like Domain"/>
    <property type="match status" value="1"/>
</dbReference>
<keyword evidence="3" id="KW-1185">Reference proteome</keyword>
<dbReference type="InterPro" id="IPR016040">
    <property type="entry name" value="NAD(P)-bd_dom"/>
</dbReference>
<dbReference type="InterPro" id="IPR051604">
    <property type="entry name" value="Ergot_Alk_Oxidoreductase"/>
</dbReference>
<sequence length="292" mass="29687">MYAITGITGHVGGAAARALLAAGEQVRAVVRDPAQGESWRRAGAAEVAVADLTDPAALATALAGCRGAFVLLPTIATGTDADHRRLADTIAAGVAGSGVLHVVALSSYGADLPDGTGPVRWLHHLENGLRGTGAVVTAIRSPHFQEKAGDVLPAVLAEGVYPVFGESADVPVPMAATRDVGAAVAASLADPPLASEVVDLDAPQYTERQVAEALAGLLGRHVEVAVLPRPAWTDALLGAGLPPELAAELVALYDATGRGLLVPRGDRAHRCTTPIETTLRDLVAAPLPAGRP</sequence>
<name>A0A4R4RMR0_9ACTN</name>
<protein>
    <submittedName>
        <fullName evidence="2">NAD-dependent epimerase/dehydratase family protein</fullName>
    </submittedName>
</protein>
<reference evidence="2 3" key="1">
    <citation type="submission" date="2019-02" db="EMBL/GenBank/DDBJ databases">
        <title>Draft genome sequences of novel Actinobacteria.</title>
        <authorList>
            <person name="Sahin N."/>
            <person name="Ay H."/>
            <person name="Saygin H."/>
        </authorList>
    </citation>
    <scope>NUCLEOTIDE SEQUENCE [LARGE SCALE GENOMIC DNA]</scope>
    <source>
        <strain evidence="2 3">KC603</strain>
    </source>
</reference>
<dbReference type="Proteomes" id="UP000295621">
    <property type="component" value="Unassembled WGS sequence"/>
</dbReference>
<dbReference type="Pfam" id="PF13460">
    <property type="entry name" value="NAD_binding_10"/>
    <property type="match status" value="1"/>
</dbReference>
<dbReference type="Gene3D" id="3.90.25.10">
    <property type="entry name" value="UDP-galactose 4-epimerase, domain 1"/>
    <property type="match status" value="1"/>
</dbReference>
<dbReference type="OrthoDB" id="4457504at2"/>
<dbReference type="RefSeq" id="WP_131983544.1">
    <property type="nucleotide sequence ID" value="NZ_SMKL01000028.1"/>
</dbReference>
<dbReference type="InterPro" id="IPR036291">
    <property type="entry name" value="NAD(P)-bd_dom_sf"/>
</dbReference>
<evidence type="ECO:0000259" key="1">
    <source>
        <dbReference type="Pfam" id="PF13460"/>
    </source>
</evidence>
<dbReference type="PANTHER" id="PTHR43162:SF1">
    <property type="entry name" value="PRESTALK A DIFFERENTIATION PROTEIN A"/>
    <property type="match status" value="1"/>
</dbReference>
<dbReference type="SUPFAM" id="SSF51735">
    <property type="entry name" value="NAD(P)-binding Rossmann-fold domains"/>
    <property type="match status" value="1"/>
</dbReference>
<evidence type="ECO:0000313" key="3">
    <source>
        <dbReference type="Proteomes" id="UP000295621"/>
    </source>
</evidence>
<evidence type="ECO:0000313" key="2">
    <source>
        <dbReference type="EMBL" id="TDC50724.1"/>
    </source>
</evidence>
<accession>A0A4R4RMR0</accession>
<dbReference type="PANTHER" id="PTHR43162">
    <property type="match status" value="1"/>
</dbReference>
<proteinExistence type="predicted"/>
<dbReference type="AlphaFoldDB" id="A0A4R4RMR0"/>
<gene>
    <name evidence="2" type="ORF">E1212_14270</name>
</gene>
<feature type="domain" description="NAD(P)-binding" evidence="1">
    <location>
        <begin position="6"/>
        <end position="147"/>
    </location>
</feature>
<comment type="caution">
    <text evidence="2">The sequence shown here is derived from an EMBL/GenBank/DDBJ whole genome shotgun (WGS) entry which is preliminary data.</text>
</comment>
<dbReference type="EMBL" id="SMKL01000028">
    <property type="protein sequence ID" value="TDC50724.1"/>
    <property type="molecule type" value="Genomic_DNA"/>
</dbReference>